<evidence type="ECO:0000259" key="9">
    <source>
        <dbReference type="Pfam" id="PF00133"/>
    </source>
</evidence>
<evidence type="ECO:0000259" key="10">
    <source>
        <dbReference type="Pfam" id="PF08264"/>
    </source>
</evidence>
<accession>A0A1F7YJQ9</accession>
<dbReference type="CDD" id="cd07961">
    <property type="entry name" value="Anticodon_Ia_Ile_ABEc"/>
    <property type="match status" value="1"/>
</dbReference>
<dbReference type="GO" id="GO:0006428">
    <property type="term" value="P:isoleucyl-tRNA aminoacylation"/>
    <property type="evidence" value="ECO:0007669"/>
    <property type="project" value="InterPro"/>
</dbReference>
<evidence type="ECO:0000256" key="7">
    <source>
        <dbReference type="ARBA" id="ARBA00025217"/>
    </source>
</evidence>
<dbReference type="Pfam" id="PF00133">
    <property type="entry name" value="tRNA-synt_1"/>
    <property type="match status" value="1"/>
</dbReference>
<dbReference type="InterPro" id="IPR013155">
    <property type="entry name" value="M/V/L/I-tRNA-synth_anticd-bd"/>
</dbReference>
<evidence type="ECO:0000256" key="6">
    <source>
        <dbReference type="ARBA" id="ARBA00023146"/>
    </source>
</evidence>
<feature type="domain" description="Methionyl/Valyl/Leucyl/Isoleucyl-tRNA synthetase anticodon-binding" evidence="10">
    <location>
        <begin position="754"/>
        <end position="889"/>
    </location>
</feature>
<protein>
    <recommendedName>
        <fullName evidence="1">isoleucine--tRNA ligase</fullName>
        <ecNumber evidence="1">6.1.1.5</ecNumber>
    </recommendedName>
</protein>
<keyword evidence="4" id="KW-0067">ATP-binding</keyword>
<keyword evidence="2" id="KW-0436">Ligase</keyword>
<name>A0A1F7YJQ9_9BACT</name>
<dbReference type="InterPro" id="IPR009008">
    <property type="entry name" value="Val/Leu/Ile-tRNA-synth_edit"/>
</dbReference>
<dbReference type="GO" id="GO:0000049">
    <property type="term" value="F:tRNA binding"/>
    <property type="evidence" value="ECO:0007669"/>
    <property type="project" value="InterPro"/>
</dbReference>
<keyword evidence="5" id="KW-0648">Protein biosynthesis</keyword>
<evidence type="ECO:0000256" key="8">
    <source>
        <dbReference type="ARBA" id="ARBA00048359"/>
    </source>
</evidence>
<keyword evidence="3" id="KW-0547">Nucleotide-binding</keyword>
<evidence type="ECO:0000256" key="1">
    <source>
        <dbReference type="ARBA" id="ARBA00013165"/>
    </source>
</evidence>
<feature type="domain" description="Aminoacyl-tRNA synthetase class Ia" evidence="9">
    <location>
        <begin position="22"/>
        <end position="683"/>
    </location>
</feature>
<dbReference type="Pfam" id="PF19302">
    <property type="entry name" value="DUF5915"/>
    <property type="match status" value="1"/>
</dbReference>
<gene>
    <name evidence="11" type="ORF">A2628_01800</name>
</gene>
<dbReference type="AlphaFoldDB" id="A0A1F7YJQ9"/>
<dbReference type="SUPFAM" id="SSF52374">
    <property type="entry name" value="Nucleotidylyl transferase"/>
    <property type="match status" value="1"/>
</dbReference>
<evidence type="ECO:0000256" key="4">
    <source>
        <dbReference type="ARBA" id="ARBA00022840"/>
    </source>
</evidence>
<reference evidence="11 12" key="1">
    <citation type="journal article" date="2016" name="Nat. Commun.">
        <title>Thousands of microbial genomes shed light on interconnected biogeochemical processes in an aquifer system.</title>
        <authorList>
            <person name="Anantharaman K."/>
            <person name="Brown C.T."/>
            <person name="Hug L.A."/>
            <person name="Sharon I."/>
            <person name="Castelle C.J."/>
            <person name="Probst A.J."/>
            <person name="Thomas B.C."/>
            <person name="Singh A."/>
            <person name="Wilkins M.J."/>
            <person name="Karaoz U."/>
            <person name="Brodie E.L."/>
            <person name="Williams K.H."/>
            <person name="Hubbard S.S."/>
            <person name="Banfield J.F."/>
        </authorList>
    </citation>
    <scope>NUCLEOTIDE SEQUENCE [LARGE SCALE GENOMIC DNA]</scope>
</reference>
<comment type="function">
    <text evidence="7">Catalyzes the attachment of isoleucine to tRNA(Ile). As IleRS can inadvertently accommodate and process structurally similar amino acids such as valine, to avoid such errors it has two additional distinct tRNA(Ile)-dependent editing activities. One activity is designated as 'pretransfer' editing and involves the hydrolysis of activated Val-AMP. The other activity is designated 'posttransfer' editing and involves deacylation of mischarged Val-tRNA(Ile).</text>
</comment>
<evidence type="ECO:0000256" key="2">
    <source>
        <dbReference type="ARBA" id="ARBA00022598"/>
    </source>
</evidence>
<evidence type="ECO:0000256" key="5">
    <source>
        <dbReference type="ARBA" id="ARBA00022917"/>
    </source>
</evidence>
<dbReference type="SUPFAM" id="SSF50677">
    <property type="entry name" value="ValRS/IleRS/LeuRS editing domain"/>
    <property type="match status" value="1"/>
</dbReference>
<comment type="catalytic activity">
    <reaction evidence="8">
        <text>tRNA(Ile) + L-isoleucine + ATP = L-isoleucyl-tRNA(Ile) + AMP + diphosphate</text>
        <dbReference type="Rhea" id="RHEA:11060"/>
        <dbReference type="Rhea" id="RHEA-COMP:9666"/>
        <dbReference type="Rhea" id="RHEA-COMP:9695"/>
        <dbReference type="ChEBI" id="CHEBI:30616"/>
        <dbReference type="ChEBI" id="CHEBI:33019"/>
        <dbReference type="ChEBI" id="CHEBI:58045"/>
        <dbReference type="ChEBI" id="CHEBI:78442"/>
        <dbReference type="ChEBI" id="CHEBI:78528"/>
        <dbReference type="ChEBI" id="CHEBI:456215"/>
        <dbReference type="EC" id="6.1.1.5"/>
    </reaction>
</comment>
<evidence type="ECO:0000256" key="3">
    <source>
        <dbReference type="ARBA" id="ARBA00022741"/>
    </source>
</evidence>
<dbReference type="InterPro" id="IPR002301">
    <property type="entry name" value="Ile-tRNA-ligase"/>
</dbReference>
<dbReference type="Pfam" id="PF08264">
    <property type="entry name" value="Anticodon_1"/>
    <property type="match status" value="1"/>
</dbReference>
<dbReference type="InterPro" id="IPR033709">
    <property type="entry name" value="Anticodon_Ile_ABEc"/>
</dbReference>
<dbReference type="InterPro" id="IPR014729">
    <property type="entry name" value="Rossmann-like_a/b/a_fold"/>
</dbReference>
<dbReference type="SUPFAM" id="SSF47323">
    <property type="entry name" value="Anticodon-binding domain of a subclass of class I aminoacyl-tRNA synthetases"/>
    <property type="match status" value="1"/>
</dbReference>
<comment type="caution">
    <text evidence="11">The sequence shown here is derived from an EMBL/GenBank/DDBJ whole genome shotgun (WGS) entry which is preliminary data.</text>
</comment>
<dbReference type="PANTHER" id="PTHR42780:SF1">
    <property type="entry name" value="ISOLEUCINE--TRNA LIGASE, CYTOPLASMIC"/>
    <property type="match status" value="1"/>
</dbReference>
<dbReference type="GO" id="GO:0004822">
    <property type="term" value="F:isoleucine-tRNA ligase activity"/>
    <property type="evidence" value="ECO:0007669"/>
    <property type="project" value="UniProtKB-EC"/>
</dbReference>
<evidence type="ECO:0000313" key="12">
    <source>
        <dbReference type="Proteomes" id="UP000179221"/>
    </source>
</evidence>
<dbReference type="EC" id="6.1.1.5" evidence="1"/>
<dbReference type="Proteomes" id="UP000179221">
    <property type="component" value="Unassembled WGS sequence"/>
</dbReference>
<organism evidence="11 12">
    <name type="scientific">Candidatus Woesebacteria bacterium RIFCSPHIGHO2_01_FULL_40_22</name>
    <dbReference type="NCBI Taxonomy" id="1802499"/>
    <lineage>
        <taxon>Bacteria</taxon>
        <taxon>Candidatus Woeseibacteriota</taxon>
    </lineage>
</organism>
<dbReference type="InterPro" id="IPR002300">
    <property type="entry name" value="aa-tRNA-synth_Ia"/>
</dbReference>
<sequence>MKKAYFEPVDLKINFSEKETELLHHWYEKGIVKKYLEKNKNSKKIFSFLDGPITANNPMGVHHAWGRTYKDVWQRYKNMRGYRQRFQNGFDCQGLWVEVEVEKELGLKSKKEIENLVPGDPKASVAKFIELCKARVYKYAEIQTEQTKRLGNFMDWENSYYTLSDDNNYMIWHVLKICHESGLIYKGRDSVPWCPRCGTAISQHEILTEDYKEMVHETVFFKVPIQSRDFQLLVWTTTPWTIPANVALAVNPKFIYKIWKLTNGEKIVTMNEKEIKEPESLQWFTRNIVESGFSQSTSTEDISGRDLVGLKYHAPFDDLERIQQARKENDSTFHSVVAAEDLVVSTKGTGILHVAPGAGEEDFRLGKEKNLPVIDVIDEEANYYEGLGEFSRQNAKKHPEIIINYLKEKDGGKFLLKTANITHRYPACWRCKTELVWRVVDEWYIAMDKPLKSSKNDERRTNNTLREAMIEVAKKITWIPGFGLERELDWLKNMHDWLISKKRYWGLALPIWECSTCGNFEVIGNYSELKVRATAGWDKFDRHSPHKPWIDEVKITCSKCKSVINRIPDVGNPWLDAGIVPFSTVTQDNKGEPLYLKNKEVWRKWIPADFITESFPGQFKNWFYSLIAMSTILEQKEPFKTVLGFATLFAENGQPMHKSAGNMIEFNEGAERIGVDVMRWMYLRQNPVDNLLFGYGVGDETRRKFHLKIWNVYNFFITYANLDGWSPSRYPQPVGSPNKNSKTPKLQNSKNALDRWILSRLKETLDVTTHYMDSFDAFKVSGVIESFVDDLSNWYIRRSRERVGASYSSNEDRNNFYETTYFVLVNLMKMLAPFIPFMADLIFSNLTKEPSVHLADWLDIKFKSDDALVDTMKGLRMLVEKVHAERKVQAIPVRQPLNSLATAYSKPSAELEVIVKDEINVKIIDWSALKGEEFDIKLDTTLTPDLIEEAKTRELIRTIQSERKKLGVELDQKVNITSNWYPDKTELKDMIIKKALIKELNIGDNFKVEKAA</sequence>
<dbReference type="PANTHER" id="PTHR42780">
    <property type="entry name" value="SOLEUCYL-TRNA SYNTHETASE"/>
    <property type="match status" value="1"/>
</dbReference>
<dbReference type="PRINTS" id="PR00984">
    <property type="entry name" value="TRNASYNTHILE"/>
</dbReference>
<dbReference type="InterPro" id="IPR023586">
    <property type="entry name" value="Ile-tRNA-ligase_type2"/>
</dbReference>
<proteinExistence type="predicted"/>
<dbReference type="GO" id="GO:0005524">
    <property type="term" value="F:ATP binding"/>
    <property type="evidence" value="ECO:0007669"/>
    <property type="project" value="UniProtKB-KW"/>
</dbReference>
<keyword evidence="6" id="KW-0030">Aminoacyl-tRNA synthetase</keyword>
<dbReference type="Gene3D" id="1.10.730.10">
    <property type="entry name" value="Isoleucyl-tRNA Synthetase, Domain 1"/>
    <property type="match status" value="1"/>
</dbReference>
<evidence type="ECO:0000313" key="11">
    <source>
        <dbReference type="EMBL" id="OGM27502.1"/>
    </source>
</evidence>
<dbReference type="GO" id="GO:0002161">
    <property type="term" value="F:aminoacyl-tRNA deacylase activity"/>
    <property type="evidence" value="ECO:0007669"/>
    <property type="project" value="InterPro"/>
</dbReference>
<dbReference type="EMBL" id="MGGL01000004">
    <property type="protein sequence ID" value="OGM27502.1"/>
    <property type="molecule type" value="Genomic_DNA"/>
</dbReference>
<dbReference type="InterPro" id="IPR009080">
    <property type="entry name" value="tRNAsynth_Ia_anticodon-bd"/>
</dbReference>
<dbReference type="Gene3D" id="3.40.50.620">
    <property type="entry name" value="HUPs"/>
    <property type="match status" value="2"/>
</dbReference>